<comment type="caution">
    <text evidence="1">The sequence shown here is derived from an EMBL/GenBank/DDBJ whole genome shotgun (WGS) entry which is preliminary data.</text>
</comment>
<accession>B6G202</accession>
<dbReference type="eggNOG" id="ENOG502ZTD8">
    <property type="taxonomic scope" value="Bacteria"/>
</dbReference>
<dbReference type="STRING" id="500633.CLOHIR_02164"/>
<evidence type="ECO:0000313" key="2">
    <source>
        <dbReference type="Proteomes" id="UP000003178"/>
    </source>
</evidence>
<reference evidence="1 2" key="2">
    <citation type="submission" date="2008-10" db="EMBL/GenBank/DDBJ databases">
        <title>Draft genome sequence of Clostridium hiranonis (DSM 13275).</title>
        <authorList>
            <person name="Sudarsanam P."/>
            <person name="Ley R."/>
            <person name="Guruge J."/>
            <person name="Turnbaugh P.J."/>
            <person name="Mahowald M."/>
            <person name="Liep D."/>
            <person name="Gordon J."/>
        </authorList>
    </citation>
    <scope>NUCLEOTIDE SEQUENCE [LARGE SCALE GENOMIC DNA]</scope>
    <source>
        <strain evidence="1 2">DSM 13275</strain>
    </source>
</reference>
<dbReference type="AlphaFoldDB" id="B6G202"/>
<dbReference type="RefSeq" id="WP_006441002.1">
    <property type="nucleotide sequence ID" value="NZ_DS995361.1"/>
</dbReference>
<reference evidence="1 2" key="1">
    <citation type="submission" date="2008-09" db="EMBL/GenBank/DDBJ databases">
        <authorList>
            <person name="Fulton L."/>
            <person name="Clifton S."/>
            <person name="Fulton B."/>
            <person name="Xu J."/>
            <person name="Minx P."/>
            <person name="Pepin K.H."/>
            <person name="Johnson M."/>
            <person name="Thiruvilangam P."/>
            <person name="Bhonagiri V."/>
            <person name="Nash W.E."/>
            <person name="Mardis E.R."/>
            <person name="Wilson R.K."/>
        </authorList>
    </citation>
    <scope>NUCLEOTIDE SEQUENCE [LARGE SCALE GENOMIC DNA]</scope>
    <source>
        <strain evidence="1 2">DSM 13275</strain>
    </source>
</reference>
<name>B6G202_PEPHT</name>
<gene>
    <name evidence="1" type="ORF">CLOHIR_02164</name>
</gene>
<proteinExistence type="predicted"/>
<protein>
    <submittedName>
        <fullName evidence="1">Uncharacterized protein</fullName>
    </submittedName>
</protein>
<sequence length="127" mass="15415">MLEKYTLKYKDIAVGILSYDTESRRFSYETINKTLDKFKYPPILFDYRYFDVNHIPTNEEIIEFLEERTIPECRADKVLEMLGMDNYNVWEICKATRGVVADDYWWLAKDGDRYEDFHIRARFEKNN</sequence>
<dbReference type="HOGENOM" id="CLU_1966730_0_0_9"/>
<dbReference type="OrthoDB" id="1756845at2"/>
<evidence type="ECO:0000313" key="1">
    <source>
        <dbReference type="EMBL" id="EEA84209.1"/>
    </source>
</evidence>
<dbReference type="EMBL" id="ABWP01000085">
    <property type="protein sequence ID" value="EEA84209.1"/>
    <property type="molecule type" value="Genomic_DNA"/>
</dbReference>
<organism evidence="1 2">
    <name type="scientific">Peptacetobacter hiranonis (strain DSM 13275 / JCM 10541 / KCTC 15199 / TO-931)</name>
    <name type="common">Clostridium hiranonis</name>
    <dbReference type="NCBI Taxonomy" id="500633"/>
    <lineage>
        <taxon>Bacteria</taxon>
        <taxon>Bacillati</taxon>
        <taxon>Bacillota</taxon>
        <taxon>Clostridia</taxon>
        <taxon>Peptostreptococcales</taxon>
        <taxon>Peptostreptococcaceae</taxon>
        <taxon>Peptacetobacter</taxon>
    </lineage>
</organism>
<dbReference type="Proteomes" id="UP000003178">
    <property type="component" value="Unassembled WGS sequence"/>
</dbReference>
<keyword evidence="2" id="KW-1185">Reference proteome</keyword>